<proteinExistence type="predicted"/>
<dbReference type="PANTHER" id="PTHR36836">
    <property type="entry name" value="COLANIC ACID BIOSYNTHESIS PROTEIN WCAK"/>
    <property type="match status" value="1"/>
</dbReference>
<dbReference type="InterPro" id="IPR007345">
    <property type="entry name" value="Polysacch_pyruvyl_Trfase"/>
</dbReference>
<dbReference type="GO" id="GO:0016740">
    <property type="term" value="F:transferase activity"/>
    <property type="evidence" value="ECO:0007669"/>
    <property type="project" value="UniProtKB-KW"/>
</dbReference>
<dbReference type="PANTHER" id="PTHR36836:SF1">
    <property type="entry name" value="COLANIC ACID BIOSYNTHESIS PROTEIN WCAK"/>
    <property type="match status" value="1"/>
</dbReference>
<keyword evidence="2" id="KW-0808">Transferase</keyword>
<dbReference type="RefSeq" id="WP_101028186.1">
    <property type="nucleotide sequence ID" value="NZ_PJEG01000030.1"/>
</dbReference>
<evidence type="ECO:0000313" key="2">
    <source>
        <dbReference type="EMBL" id="PKD13318.1"/>
    </source>
</evidence>
<protein>
    <submittedName>
        <fullName evidence="2">Polysaccharide pyruvyl transferase</fullName>
    </submittedName>
</protein>
<dbReference type="Pfam" id="PF04230">
    <property type="entry name" value="PS_pyruv_trans"/>
    <property type="match status" value="1"/>
</dbReference>
<comment type="caution">
    <text evidence="2">The sequence shown here is derived from an EMBL/GenBank/DDBJ whole genome shotgun (WGS) entry which is preliminary data.</text>
</comment>
<name>A0A2N0TF24_BIFLN</name>
<sequence length="361" mass="41313">MGFKRMITYAVKDILGDAKFELIRHNDLAQEGLKKYGKLFEDTAESPRNILTCCPHHGNLGDHAIALAERRVLRRGQRPLLSFDGDTTSLLLCLQRYSSMEDTIYLHGGGNMGTLYRNEEEYRLYLISAMRKNRIILFPQTMSFGDTEDDHRFLRHTQHVYGAHPDLHLFAREQVTYERMKAAYPDNDVQLVPDIVLSVSGEDNADFTTRQGILLCMRNDVERSMGNDSHQRLEGLARDLGMDCRYTDTTVPAQDPISQEEGERLVHRKWDEFRSARLVITDRLHGMIFSAVTGTPCVALNNSNGKVGFEYEWLKDVPYVMFASTVDEVPELARQVLQVMNPQFPSDWFASQFAPLLAMIK</sequence>
<feature type="domain" description="Polysaccharide pyruvyl transferase" evidence="1">
    <location>
        <begin position="59"/>
        <end position="304"/>
    </location>
</feature>
<reference evidence="2 3" key="1">
    <citation type="submission" date="2017-12" db="EMBL/GenBank/DDBJ databases">
        <title>Bifidobacterium longum APC/DPC strains.</title>
        <authorList>
            <person name="Arboleya S."/>
        </authorList>
    </citation>
    <scope>NUCLEOTIDE SEQUENCE [LARGE SCALE GENOMIC DNA]</scope>
    <source>
        <strain evidence="2 3">APC1461</strain>
    </source>
</reference>
<dbReference type="EMBL" id="PJEG01000030">
    <property type="protein sequence ID" value="PKD13318.1"/>
    <property type="molecule type" value="Genomic_DNA"/>
</dbReference>
<gene>
    <name evidence="2" type="ORF">APC1461_2003</name>
</gene>
<accession>A0A2N0TF24</accession>
<organism evidence="2 3">
    <name type="scientific">Bifidobacterium longum</name>
    <dbReference type="NCBI Taxonomy" id="216816"/>
    <lineage>
        <taxon>Bacteria</taxon>
        <taxon>Bacillati</taxon>
        <taxon>Actinomycetota</taxon>
        <taxon>Actinomycetes</taxon>
        <taxon>Bifidobacteriales</taxon>
        <taxon>Bifidobacteriaceae</taxon>
        <taxon>Bifidobacterium</taxon>
    </lineage>
</organism>
<evidence type="ECO:0000313" key="3">
    <source>
        <dbReference type="Proteomes" id="UP000232928"/>
    </source>
</evidence>
<evidence type="ECO:0000259" key="1">
    <source>
        <dbReference type="Pfam" id="PF04230"/>
    </source>
</evidence>
<dbReference type="AlphaFoldDB" id="A0A2N0TF24"/>
<dbReference type="Proteomes" id="UP000232928">
    <property type="component" value="Unassembled WGS sequence"/>
</dbReference>